<evidence type="ECO:0000313" key="3">
    <source>
        <dbReference type="Proteomes" id="UP000041254"/>
    </source>
</evidence>
<dbReference type="InParanoid" id="A0A0G4EIZ8"/>
<dbReference type="Proteomes" id="UP000041254">
    <property type="component" value="Unassembled WGS sequence"/>
</dbReference>
<organism evidence="2 3">
    <name type="scientific">Vitrella brassicaformis (strain CCMP3155)</name>
    <dbReference type="NCBI Taxonomy" id="1169540"/>
    <lineage>
        <taxon>Eukaryota</taxon>
        <taxon>Sar</taxon>
        <taxon>Alveolata</taxon>
        <taxon>Colpodellida</taxon>
        <taxon>Vitrellaceae</taxon>
        <taxon>Vitrella</taxon>
    </lineage>
</organism>
<gene>
    <name evidence="2" type="ORF">Vbra_7492</name>
</gene>
<keyword evidence="3" id="KW-1185">Reference proteome</keyword>
<dbReference type="EMBL" id="CDMY01000242">
    <property type="protein sequence ID" value="CEL95996.1"/>
    <property type="molecule type" value="Genomic_DNA"/>
</dbReference>
<evidence type="ECO:0000313" key="2">
    <source>
        <dbReference type="EMBL" id="CEL95996.1"/>
    </source>
</evidence>
<sequence>MVTHRSIDAFYVPSPPRPQPLLLPNHVHDTQGRNVGDIGCNVEHLNHLLWQLREGGGERAEHKSAVWSPSYHGRRPVASVEMGVGGAASALQSYVDGYREQLAVLEEWHRPQEGSSREGEDRAGEENKRDTQ</sequence>
<name>A0A0G4EIZ8_VITBC</name>
<reference evidence="2 3" key="1">
    <citation type="submission" date="2014-11" db="EMBL/GenBank/DDBJ databases">
        <authorList>
            <person name="Zhu J."/>
            <person name="Qi W."/>
            <person name="Song R."/>
        </authorList>
    </citation>
    <scope>NUCLEOTIDE SEQUENCE [LARGE SCALE GENOMIC DNA]</scope>
</reference>
<dbReference type="AlphaFoldDB" id="A0A0G4EIZ8"/>
<dbReference type="VEuPathDB" id="CryptoDB:Vbra_7492"/>
<protein>
    <submittedName>
        <fullName evidence="2">Uncharacterized protein</fullName>
    </submittedName>
</protein>
<proteinExistence type="predicted"/>
<accession>A0A0G4EIZ8</accession>
<evidence type="ECO:0000256" key="1">
    <source>
        <dbReference type="SAM" id="MobiDB-lite"/>
    </source>
</evidence>
<feature type="region of interest" description="Disordered" evidence="1">
    <location>
        <begin position="106"/>
        <end position="132"/>
    </location>
</feature>